<dbReference type="Pfam" id="PF15924">
    <property type="entry name" value="ALG11_N"/>
    <property type="match status" value="1"/>
</dbReference>
<keyword evidence="8 14" id="KW-0812">Transmembrane</keyword>
<keyword evidence="6 14" id="KW-0328">Glycosyltransferase</keyword>
<evidence type="ECO:0000256" key="5">
    <source>
        <dbReference type="ARBA" id="ARBA00022018"/>
    </source>
</evidence>
<keyword evidence="11 14" id="KW-0472">Membrane</keyword>
<reference evidence="17 18" key="1">
    <citation type="submission" date="2014-11" db="EMBL/GenBank/DDBJ databases">
        <title>Genetic blueprint of the zoonotic pathogen Toxocara canis.</title>
        <authorList>
            <person name="Zhu X.-Q."/>
            <person name="Korhonen P.K."/>
            <person name="Cai H."/>
            <person name="Young N.D."/>
            <person name="Nejsum P."/>
            <person name="von Samson-Himmelstjerna G."/>
            <person name="Boag P.R."/>
            <person name="Tan P."/>
            <person name="Li Q."/>
            <person name="Min J."/>
            <person name="Yang Y."/>
            <person name="Wang X."/>
            <person name="Fang X."/>
            <person name="Hall R.S."/>
            <person name="Hofmann A."/>
            <person name="Sternberg P.W."/>
            <person name="Jex A.R."/>
            <person name="Gasser R.B."/>
        </authorList>
    </citation>
    <scope>NUCLEOTIDE SEQUENCE [LARGE SCALE GENOMIC DNA]</scope>
    <source>
        <strain evidence="17">PN_DK_2014</strain>
    </source>
</reference>
<evidence type="ECO:0000256" key="2">
    <source>
        <dbReference type="ARBA" id="ARBA00004922"/>
    </source>
</evidence>
<dbReference type="AlphaFoldDB" id="A0A0B2UVN0"/>
<dbReference type="STRING" id="6265.A0A0B2UVN0"/>
<evidence type="ECO:0000313" key="18">
    <source>
        <dbReference type="Proteomes" id="UP000031036"/>
    </source>
</evidence>
<comment type="pathway">
    <text evidence="2 14">Protein modification; protein glycosylation.</text>
</comment>
<dbReference type="InterPro" id="IPR038013">
    <property type="entry name" value="ALG11"/>
</dbReference>
<dbReference type="OMA" id="ARLYGWV"/>
<feature type="transmembrane region" description="Helical" evidence="14">
    <location>
        <begin position="12"/>
        <end position="29"/>
    </location>
</feature>
<evidence type="ECO:0000256" key="8">
    <source>
        <dbReference type="ARBA" id="ARBA00022692"/>
    </source>
</evidence>
<accession>A0A0B2UVN0</accession>
<gene>
    <name evidence="17" type="ORF">Tcan_18266</name>
</gene>
<evidence type="ECO:0000259" key="16">
    <source>
        <dbReference type="Pfam" id="PF15924"/>
    </source>
</evidence>
<keyword evidence="7 14" id="KW-0808">Transferase</keyword>
<evidence type="ECO:0000256" key="3">
    <source>
        <dbReference type="ARBA" id="ARBA00009481"/>
    </source>
</evidence>
<evidence type="ECO:0000256" key="6">
    <source>
        <dbReference type="ARBA" id="ARBA00022676"/>
    </source>
</evidence>
<keyword evidence="10 14" id="KW-1133">Transmembrane helix</keyword>
<dbReference type="InterPro" id="IPR001296">
    <property type="entry name" value="Glyco_trans_1"/>
</dbReference>
<dbReference type="Gene3D" id="3.40.50.2000">
    <property type="entry name" value="Glycogen Phosphorylase B"/>
    <property type="match status" value="1"/>
</dbReference>
<keyword evidence="9 14" id="KW-0256">Endoplasmic reticulum</keyword>
<evidence type="ECO:0000256" key="14">
    <source>
        <dbReference type="RuleBase" id="RU367051"/>
    </source>
</evidence>
<comment type="caution">
    <text evidence="17">The sequence shown here is derived from an EMBL/GenBank/DDBJ whole genome shotgun (WGS) entry which is preliminary data.</text>
</comment>
<dbReference type="PANTHER" id="PTHR45919">
    <property type="entry name" value="GDP-MAN:MAN(3)GLCNAC(2)-PP-DOL ALPHA-1,2-MANNOSYLTRANSFERASE"/>
    <property type="match status" value="1"/>
</dbReference>
<evidence type="ECO:0000313" key="17">
    <source>
        <dbReference type="EMBL" id="KHN73473.1"/>
    </source>
</evidence>
<dbReference type="GO" id="GO:0004377">
    <property type="term" value="F:GDP-Man:Man(3)GlcNAc(2)-PP-Dol alpha-1,2-mannosyltransferase activity"/>
    <property type="evidence" value="ECO:0007669"/>
    <property type="project" value="UniProtKB-UniRule"/>
</dbReference>
<comment type="catalytic activity">
    <reaction evidence="12 14">
        <text>an alpha-D-Man-(1-&gt;3)-[alpha-D-Man-(1-&gt;6)]-beta-D-Man-(1-&gt;4)-beta-D-GlcNAc-(1-&gt;4)-alpha-D-GlcNAc-diphospho-di-trans,poly-cis-dolichol + 2 GDP-alpha-D-mannose = an alpha-D-Man-(1-&gt;2)-alpha-D-Man-(1-&gt;2)-alpha-D-Man-(1-&gt;3)-[alpha-D-Man-(1-&gt;6)]-beta-D-Man-(1-&gt;4)-beta-D-GlcNAc-(1-&gt;4)-alpha-D-GlcNAc-diphospho-di-trans,poly-cis-dolichol + 2 GDP + 2 H(+)</text>
        <dbReference type="Rhea" id="RHEA:29523"/>
        <dbReference type="Rhea" id="RHEA-COMP:19515"/>
        <dbReference type="Rhea" id="RHEA-COMP:19516"/>
        <dbReference type="ChEBI" id="CHEBI:15378"/>
        <dbReference type="ChEBI" id="CHEBI:57527"/>
        <dbReference type="ChEBI" id="CHEBI:58189"/>
        <dbReference type="ChEBI" id="CHEBI:132511"/>
        <dbReference type="ChEBI" id="CHEBI:132515"/>
        <dbReference type="EC" id="2.4.1.131"/>
    </reaction>
    <physiologicalReaction direction="left-to-right" evidence="12 14">
        <dbReference type="Rhea" id="RHEA:29524"/>
    </physiologicalReaction>
</comment>
<dbReference type="GO" id="GO:0005789">
    <property type="term" value="C:endoplasmic reticulum membrane"/>
    <property type="evidence" value="ECO:0007669"/>
    <property type="project" value="UniProtKB-SubCell"/>
</dbReference>
<dbReference type="SUPFAM" id="SSF53756">
    <property type="entry name" value="UDP-Glycosyltransferase/glycogen phosphorylase"/>
    <property type="match status" value="1"/>
</dbReference>
<dbReference type="Proteomes" id="UP000031036">
    <property type="component" value="Unassembled WGS sequence"/>
</dbReference>
<dbReference type="EC" id="2.4.1.131" evidence="4 14"/>
<evidence type="ECO:0000256" key="13">
    <source>
        <dbReference type="ARBA" id="ARBA00045128"/>
    </source>
</evidence>
<proteinExistence type="inferred from homology"/>
<dbReference type="PANTHER" id="PTHR45919:SF1">
    <property type="entry name" value="GDP-MAN:MAN(3)GLCNAC(2)-PP-DOL ALPHA-1,2-MANNOSYLTRANSFERASE"/>
    <property type="match status" value="1"/>
</dbReference>
<feature type="domain" description="Glycosyl transferase family 1" evidence="15">
    <location>
        <begin position="278"/>
        <end position="455"/>
    </location>
</feature>
<evidence type="ECO:0000256" key="10">
    <source>
        <dbReference type="ARBA" id="ARBA00022989"/>
    </source>
</evidence>
<dbReference type="CDD" id="cd03806">
    <property type="entry name" value="GT4_ALG11-like"/>
    <property type="match status" value="1"/>
</dbReference>
<dbReference type="OrthoDB" id="2276068at2759"/>
<evidence type="ECO:0000256" key="1">
    <source>
        <dbReference type="ARBA" id="ARBA00004389"/>
    </source>
</evidence>
<comment type="similarity">
    <text evidence="3 14">Belongs to the glycosyltransferase group 1 family. Glycosyltransferase 4 subfamily.</text>
</comment>
<name>A0A0B2UVN0_TOXCA</name>
<dbReference type="Pfam" id="PF00534">
    <property type="entry name" value="Glycos_transf_1"/>
    <property type="match status" value="1"/>
</dbReference>
<feature type="domain" description="ALG11 mannosyltransferase N-terminal" evidence="16">
    <location>
        <begin position="38"/>
        <end position="247"/>
    </location>
</feature>
<dbReference type="InterPro" id="IPR031814">
    <property type="entry name" value="ALG11_N"/>
</dbReference>
<evidence type="ECO:0000256" key="11">
    <source>
        <dbReference type="ARBA" id="ARBA00023136"/>
    </source>
</evidence>
<dbReference type="GO" id="GO:0006487">
    <property type="term" value="P:protein N-linked glycosylation"/>
    <property type="evidence" value="ECO:0007669"/>
    <property type="project" value="TreeGrafter"/>
</dbReference>
<sequence>MGCLICAMLWNVLFTFAFLFPLFFLALVIRTRLRRQKDTVAFFHPYCNAGGGGERVLWCAVNAMKKEYAGRNIRFVIYTGDIDAKPQEILSKARSRFDISVDEQNLHFVYLRTRRWLEANNYAHLTLALQSLAALIVGIEALCSVNPEVFIDTMGYPFTLPLFRWVAGSRIGCYVHYPTISSDMIQKVESRETCYNNMEWIASSGWLSLCKLIYYRIFAQVYRLCGKCADVVMVNGSWTRNHILDLWRIPERTFVVYPPCNVDTFLKLKCDAERALSEQRQVQLLSVGQIRPEKDHRLQICALAELKKRLNADGIDCSVRLVVCGGCRHEEDHERALELQRYAEQLGLTEKDIEWALNVPIDTLCSLMRNSLIGLHTMQNEHFGISVVEGIAAGQIMIAHNSGGPKLDILNAITPEEEHRIGFLATSVREYVDNVIQVLLMSAEERERIRQNGKKSIEKFSDSNFELRWNSAVAKLLR</sequence>
<organism evidence="17 18">
    <name type="scientific">Toxocara canis</name>
    <name type="common">Canine roundworm</name>
    <dbReference type="NCBI Taxonomy" id="6265"/>
    <lineage>
        <taxon>Eukaryota</taxon>
        <taxon>Metazoa</taxon>
        <taxon>Ecdysozoa</taxon>
        <taxon>Nematoda</taxon>
        <taxon>Chromadorea</taxon>
        <taxon>Rhabditida</taxon>
        <taxon>Spirurina</taxon>
        <taxon>Ascaridomorpha</taxon>
        <taxon>Ascaridoidea</taxon>
        <taxon>Toxocaridae</taxon>
        <taxon>Toxocara</taxon>
    </lineage>
</organism>
<evidence type="ECO:0000256" key="4">
    <source>
        <dbReference type="ARBA" id="ARBA00012645"/>
    </source>
</evidence>
<comment type="function">
    <text evidence="13">GDP-Man:Man(3)GlcNAc(2)-PP-Dol alpha-1,2-mannosyltransferase that operates in the biosynthetic pathway of dolichol-linked oligosaccharides, the glycan precursors employed in protein asparagine (N)-glycosylation. The assembly of dolichol-linked oligosaccharides begins on the cytosolic side of the endoplasmic reticulum membrane and finishes in its lumen. The sequential addition of sugars to dolichol pyrophosphate produces dolichol-linked oligosaccharides containing fourteen sugars, including two GlcNAcs, nine mannoses and three glucoses. Once assembled, the oligosaccharide is transferred from the lipid to nascent proteins by oligosaccharyltransferases. Catalyzes, on the cytoplasmic face of the endoplasmic reticulum, the addition of the fourth and fifth mannose residues to the dolichol-linked oligosaccharide chain, to produce Man(5)GlcNAc(2)-PP-dolichol core oligosaccharide. Man(5)GlcNAc(2)-PP-dolichol is a substrate for ALG3, the following enzyme in the biosynthetic pathway.</text>
</comment>
<evidence type="ECO:0000256" key="9">
    <source>
        <dbReference type="ARBA" id="ARBA00022824"/>
    </source>
</evidence>
<dbReference type="UniPathway" id="UPA00378"/>
<keyword evidence="18" id="KW-1185">Reference proteome</keyword>
<comment type="subcellular location">
    <subcellularLocation>
        <location evidence="1">Endoplasmic reticulum membrane</location>
        <topology evidence="1">Single-pass membrane protein</topology>
    </subcellularLocation>
</comment>
<evidence type="ECO:0000256" key="12">
    <source>
        <dbReference type="ARBA" id="ARBA00045065"/>
    </source>
</evidence>
<evidence type="ECO:0000259" key="15">
    <source>
        <dbReference type="Pfam" id="PF00534"/>
    </source>
</evidence>
<protein>
    <recommendedName>
        <fullName evidence="5 14">GDP-Man:Man(3)GlcNAc(2)-PP-Dol alpha-1,2-mannosyltransferase</fullName>
        <ecNumber evidence="4 14">2.4.1.131</ecNumber>
    </recommendedName>
</protein>
<evidence type="ECO:0000256" key="7">
    <source>
        <dbReference type="ARBA" id="ARBA00022679"/>
    </source>
</evidence>
<dbReference type="EMBL" id="JPKZ01003108">
    <property type="protein sequence ID" value="KHN73473.1"/>
    <property type="molecule type" value="Genomic_DNA"/>
</dbReference>